<dbReference type="EC" id="4.6.1.16" evidence="2"/>
<dbReference type="OrthoDB" id="10249562at2759"/>
<evidence type="ECO:0000256" key="1">
    <source>
        <dbReference type="ARBA" id="ARBA00008078"/>
    </source>
</evidence>
<dbReference type="Gene3D" id="3.40.1350.10">
    <property type="match status" value="1"/>
</dbReference>
<feature type="region of interest" description="Disordered" evidence="4">
    <location>
        <begin position="1"/>
        <end position="28"/>
    </location>
</feature>
<dbReference type="AlphaFoldDB" id="A0A8J5XVQ0"/>
<dbReference type="InterPro" id="IPR006676">
    <property type="entry name" value="tRNA_splic"/>
</dbReference>
<dbReference type="GO" id="GO:0000379">
    <property type="term" value="P:tRNA-type intron splice site recognition and cleavage"/>
    <property type="evidence" value="ECO:0007669"/>
    <property type="project" value="TreeGrafter"/>
</dbReference>
<organism evidence="6 7">
    <name type="scientific">Gossypium anomalum</name>
    <dbReference type="NCBI Taxonomy" id="47600"/>
    <lineage>
        <taxon>Eukaryota</taxon>
        <taxon>Viridiplantae</taxon>
        <taxon>Streptophyta</taxon>
        <taxon>Embryophyta</taxon>
        <taxon>Tracheophyta</taxon>
        <taxon>Spermatophyta</taxon>
        <taxon>Magnoliopsida</taxon>
        <taxon>eudicotyledons</taxon>
        <taxon>Gunneridae</taxon>
        <taxon>Pentapetalae</taxon>
        <taxon>rosids</taxon>
        <taxon>malvids</taxon>
        <taxon>Malvales</taxon>
        <taxon>Malvaceae</taxon>
        <taxon>Malvoideae</taxon>
        <taxon>Gossypium</taxon>
    </lineage>
</organism>
<dbReference type="InterPro" id="IPR036167">
    <property type="entry name" value="tRNA_intron_Endo_cat-like_sf"/>
</dbReference>
<protein>
    <recommendedName>
        <fullName evidence="2">tRNA-intron lyase</fullName>
        <ecNumber evidence="2">4.6.1.16</ecNumber>
    </recommendedName>
</protein>
<evidence type="ECO:0000259" key="5">
    <source>
        <dbReference type="Pfam" id="PF01974"/>
    </source>
</evidence>
<dbReference type="GO" id="GO:0003676">
    <property type="term" value="F:nucleic acid binding"/>
    <property type="evidence" value="ECO:0007669"/>
    <property type="project" value="InterPro"/>
</dbReference>
<evidence type="ECO:0000256" key="4">
    <source>
        <dbReference type="SAM" id="MobiDB-lite"/>
    </source>
</evidence>
<dbReference type="PANTHER" id="PTHR21227:SF0">
    <property type="entry name" value="TRNA-SPLICING ENDONUCLEASE SUBUNIT SEN2"/>
    <property type="match status" value="1"/>
</dbReference>
<comment type="catalytic activity">
    <reaction evidence="3">
        <text>pretRNA = a 3'-half-tRNA molecule with a 5'-OH end + a 5'-half-tRNA molecule with a 2',3'-cyclic phosphate end + an intron with a 2',3'-cyclic phosphate and a 5'-hydroxyl terminus.</text>
        <dbReference type="EC" id="4.6.1.16"/>
    </reaction>
</comment>
<dbReference type="EMBL" id="JAHUZN010000013">
    <property type="protein sequence ID" value="KAG8471554.1"/>
    <property type="molecule type" value="Genomic_DNA"/>
</dbReference>
<dbReference type="Proteomes" id="UP000701853">
    <property type="component" value="Chromosome 13"/>
</dbReference>
<name>A0A8J5XVQ0_9ROSI</name>
<dbReference type="InterPro" id="IPR006677">
    <property type="entry name" value="tRNA_intron_Endonuc_cat-like"/>
</dbReference>
<dbReference type="GO" id="GO:0005737">
    <property type="term" value="C:cytoplasm"/>
    <property type="evidence" value="ECO:0007669"/>
    <property type="project" value="TreeGrafter"/>
</dbReference>
<keyword evidence="7" id="KW-1185">Reference proteome</keyword>
<dbReference type="GO" id="GO:0000213">
    <property type="term" value="F:tRNA-intron lyase activity"/>
    <property type="evidence" value="ECO:0007669"/>
    <property type="project" value="UniProtKB-EC"/>
</dbReference>
<reference evidence="6 7" key="1">
    <citation type="journal article" date="2021" name="bioRxiv">
        <title>The Gossypium anomalum genome as a resource for cotton improvement and evolutionary analysis of hybrid incompatibility.</title>
        <authorList>
            <person name="Grover C.E."/>
            <person name="Yuan D."/>
            <person name="Arick M.A."/>
            <person name="Miller E.R."/>
            <person name="Hu G."/>
            <person name="Peterson D.G."/>
            <person name="Wendel J.F."/>
            <person name="Udall J.A."/>
        </authorList>
    </citation>
    <scope>NUCLEOTIDE SEQUENCE [LARGE SCALE GENOMIC DNA]</scope>
    <source>
        <strain evidence="6">JFW-Udall</strain>
        <tissue evidence="6">Leaf</tissue>
    </source>
</reference>
<evidence type="ECO:0000313" key="7">
    <source>
        <dbReference type="Proteomes" id="UP000701853"/>
    </source>
</evidence>
<dbReference type="GO" id="GO:0000214">
    <property type="term" value="C:tRNA-intron endonuclease complex"/>
    <property type="evidence" value="ECO:0007669"/>
    <property type="project" value="TreeGrafter"/>
</dbReference>
<gene>
    <name evidence="6" type="ORF">CXB51_036424</name>
</gene>
<dbReference type="PANTHER" id="PTHR21227">
    <property type="entry name" value="TRNA-SPLICING ENDONUCLEASE SUBUNIT SEN2"/>
    <property type="match status" value="1"/>
</dbReference>
<comment type="similarity">
    <text evidence="1">Belongs to the tRNA-intron endonuclease family.</text>
</comment>
<feature type="domain" description="tRNA intron endonuclease catalytic" evidence="5">
    <location>
        <begin position="169"/>
        <end position="255"/>
    </location>
</feature>
<accession>A0A8J5XVQ0</accession>
<dbReference type="CDD" id="cd22363">
    <property type="entry name" value="tRNA-intron_lyase_C"/>
    <property type="match status" value="1"/>
</dbReference>
<sequence>MADHERRRETMKKPRSSSGVAGGGDRRFEKVREEIMEGEVDDDGGSAFQYLSCSCLVCSEAKASADPMSKIVSQLQSSLIRSDPRLAVYSQVAMYSSKWMLNYPIFSIVPVLVDGELHLKKRNSGSSWIWRKPFIYAIHSNASKVIGEDGSIKSNEELWEYSKSEKPAFPISYKAYSHLRHKNWVVRSGLHYGADFVAYRHLPALIHSEYAVLALSKGDNELNSRLRVWSDVDCTVRLCGNVAKTLLVLFVDSNSQDTSSPSCLEHYTVEEETITRWNPEQSREDQTSLRNQTK</sequence>
<feature type="compositionally biased region" description="Basic and acidic residues" evidence="4">
    <location>
        <begin position="1"/>
        <end position="12"/>
    </location>
</feature>
<proteinExistence type="inferred from homology"/>
<evidence type="ECO:0000256" key="2">
    <source>
        <dbReference type="ARBA" id="ARBA00012573"/>
    </source>
</evidence>
<dbReference type="SUPFAM" id="SSF53032">
    <property type="entry name" value="tRNA-intron endonuclease catalytic domain-like"/>
    <property type="match status" value="1"/>
</dbReference>
<comment type="caution">
    <text evidence="6">The sequence shown here is derived from an EMBL/GenBank/DDBJ whole genome shotgun (WGS) entry which is preliminary data.</text>
</comment>
<dbReference type="InterPro" id="IPR011856">
    <property type="entry name" value="tRNA_endonuc-like_dom_sf"/>
</dbReference>
<dbReference type="Pfam" id="PF01974">
    <property type="entry name" value="tRNA_int_endo"/>
    <property type="match status" value="1"/>
</dbReference>
<evidence type="ECO:0000256" key="3">
    <source>
        <dbReference type="ARBA" id="ARBA00034031"/>
    </source>
</evidence>
<evidence type="ECO:0000313" key="6">
    <source>
        <dbReference type="EMBL" id="KAG8471554.1"/>
    </source>
</evidence>